<dbReference type="PANTHER" id="PTHR15711">
    <property type="entry name" value="RAP GTPASE-ACTIVATING PROTEIN"/>
    <property type="match status" value="1"/>
</dbReference>
<sequence>MFGRIRSKSCSTSGDAAAYTSSKSWRMMPFRSFLECPVEDRTSYDQSLSRRQRAQTNAAATSLTSGSPLRSLPLLAIRTRDESSPFLYVPLIKEQSSFTSSDLTARRGVFSRKHYGSVEFLVSGSDNEGSSQTTATGRFRVEAGERAIEEASSPIHSPVHLENPEFQTRWYFKFFLGKLHQNYVGADSEREPFILSVVVTDANNHNVPQYRAILWRKVGTKKICLSYNPAKPLTVKAILSHFDIQKVEKGPKEIINPEIQKDLLLLEEQEGSVNFKFGVIYAKDGQTSDDEMYSNEEGSNEFYRFCRLLGERVKLKGWEKYRGGLDTKSDTTGKESIYTVYEGHEVMFHISTLLPYSKDNRQQLVDQSRWRTYEGRLYGRRFTPSFVCFQVERKRHIGNDIVNIIYVDCDSCQTPSFKPLMMKTHFTRIL</sequence>
<evidence type="ECO:0000259" key="2">
    <source>
        <dbReference type="PROSITE" id="PS50085"/>
    </source>
</evidence>
<keyword evidence="4" id="KW-1185">Reference proteome</keyword>
<comment type="caution">
    <text evidence="3">The sequence shown here is derived from an EMBL/GenBank/DDBJ whole genome shotgun (WGS) entry which is preliminary data.</text>
</comment>
<evidence type="ECO:0000313" key="4">
    <source>
        <dbReference type="Proteomes" id="UP001208570"/>
    </source>
</evidence>
<dbReference type="PANTHER" id="PTHR15711:SF62">
    <property type="entry name" value="GTPASE-ACTIVATING RAP_RAN-GAP DOMAIN-LIKE PROTEIN 3"/>
    <property type="match status" value="1"/>
</dbReference>
<dbReference type="PROSITE" id="PS50085">
    <property type="entry name" value="RAPGAP"/>
    <property type="match status" value="1"/>
</dbReference>
<feature type="domain" description="Rap-GAP" evidence="2">
    <location>
        <begin position="263"/>
        <end position="430"/>
    </location>
</feature>
<dbReference type="GO" id="GO:0005096">
    <property type="term" value="F:GTPase activator activity"/>
    <property type="evidence" value="ECO:0007669"/>
    <property type="project" value="UniProtKB-KW"/>
</dbReference>
<dbReference type="EMBL" id="JAODUP010000704">
    <property type="protein sequence ID" value="KAK2145077.1"/>
    <property type="molecule type" value="Genomic_DNA"/>
</dbReference>
<reference evidence="3" key="1">
    <citation type="journal article" date="2023" name="Mol. Biol. Evol.">
        <title>Third-Generation Sequencing Reveals the Adaptive Role of the Epigenome in Three Deep-Sea Polychaetes.</title>
        <authorList>
            <person name="Perez M."/>
            <person name="Aroh O."/>
            <person name="Sun Y."/>
            <person name="Lan Y."/>
            <person name="Juniper S.K."/>
            <person name="Young C.R."/>
            <person name="Angers B."/>
            <person name="Qian P.Y."/>
        </authorList>
    </citation>
    <scope>NUCLEOTIDE SEQUENCE</scope>
    <source>
        <strain evidence="3">P08H-3</strain>
    </source>
</reference>
<organism evidence="3 4">
    <name type="scientific">Paralvinella palmiformis</name>
    <dbReference type="NCBI Taxonomy" id="53620"/>
    <lineage>
        <taxon>Eukaryota</taxon>
        <taxon>Metazoa</taxon>
        <taxon>Spiralia</taxon>
        <taxon>Lophotrochozoa</taxon>
        <taxon>Annelida</taxon>
        <taxon>Polychaeta</taxon>
        <taxon>Sedentaria</taxon>
        <taxon>Canalipalpata</taxon>
        <taxon>Terebellida</taxon>
        <taxon>Terebelliformia</taxon>
        <taxon>Alvinellidae</taxon>
        <taxon>Paralvinella</taxon>
    </lineage>
</organism>
<proteinExistence type="predicted"/>
<dbReference type="GO" id="GO:0051056">
    <property type="term" value="P:regulation of small GTPase mediated signal transduction"/>
    <property type="evidence" value="ECO:0007669"/>
    <property type="project" value="InterPro"/>
</dbReference>
<dbReference type="SUPFAM" id="SSF111347">
    <property type="entry name" value="Rap/Ran-GAP"/>
    <property type="match status" value="1"/>
</dbReference>
<dbReference type="Pfam" id="PF02145">
    <property type="entry name" value="Rap_GAP"/>
    <property type="match status" value="2"/>
</dbReference>
<keyword evidence="1" id="KW-0343">GTPase activation</keyword>
<dbReference type="AlphaFoldDB" id="A0AAD9J1Z2"/>
<accession>A0AAD9J1Z2</accession>
<evidence type="ECO:0000256" key="1">
    <source>
        <dbReference type="ARBA" id="ARBA00022468"/>
    </source>
</evidence>
<dbReference type="Gene3D" id="3.40.50.11210">
    <property type="entry name" value="Rap/Ran-GAP"/>
    <property type="match status" value="1"/>
</dbReference>
<gene>
    <name evidence="3" type="ORF">LSH36_704g00039</name>
</gene>
<evidence type="ECO:0000313" key="3">
    <source>
        <dbReference type="EMBL" id="KAK2145077.1"/>
    </source>
</evidence>
<protein>
    <recommendedName>
        <fullName evidence="2">Rap-GAP domain-containing protein</fullName>
    </recommendedName>
</protein>
<dbReference type="InterPro" id="IPR050989">
    <property type="entry name" value="Rap1_Ran_GAP"/>
</dbReference>
<dbReference type="Proteomes" id="UP001208570">
    <property type="component" value="Unassembled WGS sequence"/>
</dbReference>
<name>A0AAD9J1Z2_9ANNE</name>
<dbReference type="InterPro" id="IPR000331">
    <property type="entry name" value="Rap/Ran_GAP_dom"/>
</dbReference>
<dbReference type="InterPro" id="IPR035974">
    <property type="entry name" value="Rap/Ran-GAP_sf"/>
</dbReference>